<protein>
    <submittedName>
        <fullName evidence="1">Uncharacterized protein</fullName>
    </submittedName>
</protein>
<name>A0A1M6UQ74_9FLAO</name>
<accession>A0A1M6UQ74</accession>
<dbReference type="OrthoDB" id="9968329at2"/>
<gene>
    <name evidence="1" type="ORF">SAMN05443634_10312</name>
</gene>
<evidence type="ECO:0000313" key="2">
    <source>
        <dbReference type="Proteomes" id="UP000184120"/>
    </source>
</evidence>
<dbReference type="AlphaFoldDB" id="A0A1M6UQ74"/>
<dbReference type="Proteomes" id="UP000184120">
    <property type="component" value="Unassembled WGS sequence"/>
</dbReference>
<reference evidence="2" key="1">
    <citation type="submission" date="2016-11" db="EMBL/GenBank/DDBJ databases">
        <authorList>
            <person name="Varghese N."/>
            <person name="Submissions S."/>
        </authorList>
    </citation>
    <scope>NUCLEOTIDE SEQUENCE [LARGE SCALE GENOMIC DNA]</scope>
    <source>
        <strain evidence="2">DSM 27989</strain>
    </source>
</reference>
<proteinExistence type="predicted"/>
<dbReference type="EMBL" id="FRBH01000003">
    <property type="protein sequence ID" value="SHK71313.1"/>
    <property type="molecule type" value="Genomic_DNA"/>
</dbReference>
<organism evidence="1 2">
    <name type="scientific">Chishuiella changwenlii</name>
    <dbReference type="NCBI Taxonomy" id="1434701"/>
    <lineage>
        <taxon>Bacteria</taxon>
        <taxon>Pseudomonadati</taxon>
        <taxon>Bacteroidota</taxon>
        <taxon>Flavobacteriia</taxon>
        <taxon>Flavobacteriales</taxon>
        <taxon>Weeksellaceae</taxon>
        <taxon>Chishuiella</taxon>
    </lineage>
</organism>
<dbReference type="STRING" id="1434701.SAMN05443634_10312"/>
<evidence type="ECO:0000313" key="1">
    <source>
        <dbReference type="EMBL" id="SHK71313.1"/>
    </source>
</evidence>
<sequence>MKYLFLIISISISSKIYSQFYDISNKDSIEIIISKNKIIQNKIQIVNKKEFSIIGMHKLSVSFYPKKNLEKQVLKKVKKFIKDYEKGLTQEKLKYDDIYRDSVLISKQSLTLFDKRKILPKINVIKIELDKNENVYRDLDLYCIDVLNTQTCSNSIISLNSVKFYNLIKE</sequence>
<dbReference type="RefSeq" id="WP_072929857.1">
    <property type="nucleotide sequence ID" value="NZ_FRBH01000003.1"/>
</dbReference>